<organism evidence="1 2">
    <name type="scientific">Racocetra persica</name>
    <dbReference type="NCBI Taxonomy" id="160502"/>
    <lineage>
        <taxon>Eukaryota</taxon>
        <taxon>Fungi</taxon>
        <taxon>Fungi incertae sedis</taxon>
        <taxon>Mucoromycota</taxon>
        <taxon>Glomeromycotina</taxon>
        <taxon>Glomeromycetes</taxon>
        <taxon>Diversisporales</taxon>
        <taxon>Gigasporaceae</taxon>
        <taxon>Racocetra</taxon>
    </lineage>
</organism>
<sequence length="72" mass="8450">KYARPPPKKYAELLSKKHARPLPKKYARPPPKKHTRPLPKKYTNLPTRETCETTHQEKKSNSDTNNDTKKKI</sequence>
<name>A0ACA9LVQ8_9GLOM</name>
<reference evidence="1" key="1">
    <citation type="submission" date="2021-06" db="EMBL/GenBank/DDBJ databases">
        <authorList>
            <person name="Kallberg Y."/>
            <person name="Tangrot J."/>
            <person name="Rosling A."/>
        </authorList>
    </citation>
    <scope>NUCLEOTIDE SEQUENCE</scope>
    <source>
        <strain evidence="1">MA461A</strain>
    </source>
</reference>
<proteinExistence type="predicted"/>
<comment type="caution">
    <text evidence="1">The sequence shown here is derived from an EMBL/GenBank/DDBJ whole genome shotgun (WGS) entry which is preliminary data.</text>
</comment>
<evidence type="ECO:0000313" key="1">
    <source>
        <dbReference type="EMBL" id="CAG8553447.1"/>
    </source>
</evidence>
<gene>
    <name evidence="1" type="ORF">RPERSI_LOCUS4057</name>
</gene>
<keyword evidence="2" id="KW-1185">Reference proteome</keyword>
<dbReference type="Proteomes" id="UP000789920">
    <property type="component" value="Unassembled WGS sequence"/>
</dbReference>
<accession>A0ACA9LVQ8</accession>
<evidence type="ECO:0000313" key="2">
    <source>
        <dbReference type="Proteomes" id="UP000789920"/>
    </source>
</evidence>
<protein>
    <submittedName>
        <fullName evidence="1">20857_t:CDS:1</fullName>
    </submittedName>
</protein>
<dbReference type="EMBL" id="CAJVQC010005384">
    <property type="protein sequence ID" value="CAG8553447.1"/>
    <property type="molecule type" value="Genomic_DNA"/>
</dbReference>
<feature type="non-terminal residue" evidence="1">
    <location>
        <position position="1"/>
    </location>
</feature>